<name>A0AA39GA99_SARSR</name>
<keyword evidence="2 9" id="KW-0719">Serine esterase</keyword>
<dbReference type="GO" id="GO:0052689">
    <property type="term" value="F:carboxylic ester hydrolase activity"/>
    <property type="evidence" value="ECO:0007669"/>
    <property type="project" value="UniProtKB-KW"/>
</dbReference>
<evidence type="ECO:0000256" key="1">
    <source>
        <dbReference type="ARBA" id="ARBA00004613"/>
    </source>
</evidence>
<evidence type="ECO:0000256" key="9">
    <source>
        <dbReference type="RuleBase" id="RU367147"/>
    </source>
</evidence>
<evidence type="ECO:0000256" key="6">
    <source>
        <dbReference type="ARBA" id="ARBA00023180"/>
    </source>
</evidence>
<dbReference type="EMBL" id="JAPDFR010000009">
    <property type="protein sequence ID" value="KAK0382869.1"/>
    <property type="molecule type" value="Genomic_DNA"/>
</dbReference>
<dbReference type="Pfam" id="PF10503">
    <property type="entry name" value="Esterase_PHB"/>
    <property type="match status" value="1"/>
</dbReference>
<evidence type="ECO:0000313" key="11">
    <source>
        <dbReference type="Proteomes" id="UP001175261"/>
    </source>
</evidence>
<evidence type="ECO:0000256" key="8">
    <source>
        <dbReference type="ARBA" id="ARBA00023326"/>
    </source>
</evidence>
<keyword evidence="6" id="KW-0325">Glycoprotein</keyword>
<comment type="similarity">
    <text evidence="9">Belongs to the carbohydrate esterase 1 (CE1) family.</text>
</comment>
<dbReference type="InterPro" id="IPR029058">
    <property type="entry name" value="AB_hydrolase_fold"/>
</dbReference>
<keyword evidence="7 9" id="KW-0119">Carbohydrate metabolism</keyword>
<feature type="signal peptide" evidence="9">
    <location>
        <begin position="1"/>
        <end position="21"/>
    </location>
</feature>
<comment type="caution">
    <text evidence="10">The sequence shown here is derived from an EMBL/GenBank/DDBJ whole genome shotgun (WGS) entry which is preliminary data.</text>
</comment>
<evidence type="ECO:0000256" key="5">
    <source>
        <dbReference type="ARBA" id="ARBA00022801"/>
    </source>
</evidence>
<keyword evidence="4 9" id="KW-0732">Signal</keyword>
<keyword evidence="11" id="KW-1185">Reference proteome</keyword>
<dbReference type="PANTHER" id="PTHR43037:SF3">
    <property type="entry name" value="FERULOYL ESTERASE B"/>
    <property type="match status" value="1"/>
</dbReference>
<proteinExistence type="inferred from homology"/>
<feature type="chain" id="PRO_5041486620" description="Carboxylic ester hydrolase" evidence="9">
    <location>
        <begin position="22"/>
        <end position="299"/>
    </location>
</feature>
<evidence type="ECO:0000256" key="4">
    <source>
        <dbReference type="ARBA" id="ARBA00022729"/>
    </source>
</evidence>
<dbReference type="AlphaFoldDB" id="A0AA39GA99"/>
<dbReference type="GO" id="GO:0045493">
    <property type="term" value="P:xylan catabolic process"/>
    <property type="evidence" value="ECO:0007669"/>
    <property type="project" value="UniProtKB-UniRule"/>
</dbReference>
<dbReference type="GO" id="GO:0005576">
    <property type="term" value="C:extracellular region"/>
    <property type="evidence" value="ECO:0007669"/>
    <property type="project" value="UniProtKB-SubCell"/>
</dbReference>
<dbReference type="Gene3D" id="3.40.50.1820">
    <property type="entry name" value="alpha/beta hydrolase"/>
    <property type="match status" value="1"/>
</dbReference>
<dbReference type="PANTHER" id="PTHR43037">
    <property type="entry name" value="UNNAMED PRODUCT-RELATED"/>
    <property type="match status" value="1"/>
</dbReference>
<accession>A0AA39GA99</accession>
<evidence type="ECO:0000256" key="7">
    <source>
        <dbReference type="ARBA" id="ARBA00023277"/>
    </source>
</evidence>
<evidence type="ECO:0000313" key="10">
    <source>
        <dbReference type="EMBL" id="KAK0382869.1"/>
    </source>
</evidence>
<dbReference type="EC" id="3.1.1.-" evidence="9"/>
<dbReference type="NCBIfam" id="TIGR01840">
    <property type="entry name" value="esterase_phb"/>
    <property type="match status" value="1"/>
</dbReference>
<dbReference type="Proteomes" id="UP001175261">
    <property type="component" value="Unassembled WGS sequence"/>
</dbReference>
<sequence length="299" mass="31611">MVRFLGRMAVAGVVTASAALAQLQQVNNFGDTFGTQLTMEIYVPPNPAPSPAVVLALHPCGGSGSGYFGQTSGSYVPIADSIGAILIYPSSPKDFNCWDVHSSQSNTHDGGGDTQVLVSMVDYILNTYNGDPAKVFVTGSSSGCMMTNLISGVYPDVFAAASCYSGMPAGCLNAIGSSGSSPISADPACANGQVNKSGEEWAELVHKMYPGYTGDYPRMLTWHGTADNLILIPNLDEQLKMWSTLLGETFTEDRLNTPEAGYTWKVYGDGTRLVGVSAQGVGHTVPVHGQQDFEWFGLL</sequence>
<gene>
    <name evidence="10" type="ORF">NLU13_8785</name>
</gene>
<protein>
    <recommendedName>
        <fullName evidence="9">Carboxylic ester hydrolase</fullName>
        <ecNumber evidence="9">3.1.1.-</ecNumber>
    </recommendedName>
</protein>
<dbReference type="InterPro" id="IPR050955">
    <property type="entry name" value="Plant_Biomass_Hydrol_Est"/>
</dbReference>
<comment type="subcellular location">
    <subcellularLocation>
        <location evidence="1 9">Secreted</location>
    </subcellularLocation>
</comment>
<keyword evidence="3 9" id="KW-0964">Secreted</keyword>
<dbReference type="SUPFAM" id="SSF53474">
    <property type="entry name" value="alpha/beta-Hydrolases"/>
    <property type="match status" value="2"/>
</dbReference>
<dbReference type="InterPro" id="IPR010126">
    <property type="entry name" value="Esterase_phb"/>
</dbReference>
<evidence type="ECO:0000256" key="2">
    <source>
        <dbReference type="ARBA" id="ARBA00022487"/>
    </source>
</evidence>
<evidence type="ECO:0000256" key="3">
    <source>
        <dbReference type="ARBA" id="ARBA00022525"/>
    </source>
</evidence>
<keyword evidence="5 9" id="KW-0378">Hydrolase</keyword>
<keyword evidence="8 9" id="KW-0624">Polysaccharide degradation</keyword>
<comment type="function">
    <text evidence="9">Esterase involved in the hydrolysis of xylan, a major structural heterogeneous polysaccharide found in plant biomass representing the second most abundant polysaccharide in the biosphere, after cellulose.</text>
</comment>
<reference evidence="10" key="1">
    <citation type="submission" date="2022-10" db="EMBL/GenBank/DDBJ databases">
        <title>Determination and structural analysis of whole genome sequence of Sarocladium strictum F4-1.</title>
        <authorList>
            <person name="Hu L."/>
            <person name="Jiang Y."/>
        </authorList>
    </citation>
    <scope>NUCLEOTIDE SEQUENCE</scope>
    <source>
        <strain evidence="10">F4-1</strain>
    </source>
</reference>
<organism evidence="10 11">
    <name type="scientific">Sarocladium strictum</name>
    <name type="common">Black bundle disease fungus</name>
    <name type="synonym">Acremonium strictum</name>
    <dbReference type="NCBI Taxonomy" id="5046"/>
    <lineage>
        <taxon>Eukaryota</taxon>
        <taxon>Fungi</taxon>
        <taxon>Dikarya</taxon>
        <taxon>Ascomycota</taxon>
        <taxon>Pezizomycotina</taxon>
        <taxon>Sordariomycetes</taxon>
        <taxon>Hypocreomycetidae</taxon>
        <taxon>Hypocreales</taxon>
        <taxon>Sarocladiaceae</taxon>
        <taxon>Sarocladium</taxon>
    </lineage>
</organism>